<dbReference type="PANTHER" id="PTHR43792">
    <property type="entry name" value="GNAT FAMILY, PUTATIVE (AFU_ORTHOLOGUE AFUA_3G00765)-RELATED-RELATED"/>
    <property type="match status" value="1"/>
</dbReference>
<dbReference type="Pfam" id="PF00583">
    <property type="entry name" value="Acetyltransf_1"/>
    <property type="match status" value="1"/>
</dbReference>
<dbReference type="EMBL" id="KC246777">
    <property type="protein sequence ID" value="AHF23875.1"/>
    <property type="molecule type" value="Genomic_DNA"/>
</dbReference>
<dbReference type="PROSITE" id="PS51186">
    <property type="entry name" value="GNAT"/>
    <property type="match status" value="2"/>
</dbReference>
<evidence type="ECO:0000313" key="2">
    <source>
        <dbReference type="EMBL" id="AHF23875.1"/>
    </source>
</evidence>
<organism evidence="2">
    <name type="scientific">uncultured bacterium Contig15</name>
    <dbReference type="NCBI Taxonomy" id="1393441"/>
    <lineage>
        <taxon>Bacteria</taxon>
        <taxon>environmental samples</taxon>
    </lineage>
</organism>
<dbReference type="Pfam" id="PF13302">
    <property type="entry name" value="Acetyltransf_3"/>
    <property type="match status" value="1"/>
</dbReference>
<dbReference type="InterPro" id="IPR051531">
    <property type="entry name" value="N-acetyltransferase"/>
</dbReference>
<accession>W0FLM7</accession>
<keyword evidence="2" id="KW-0808">Transferase</keyword>
<dbReference type="Gene3D" id="3.40.630.30">
    <property type="match status" value="2"/>
</dbReference>
<dbReference type="CDD" id="cd04301">
    <property type="entry name" value="NAT_SF"/>
    <property type="match status" value="1"/>
</dbReference>
<sequence>MNKTGTQPLETHRLILRRFRIEDAEDMFSNWASDPEVTKFLTWPTHQNIDVTRWVLNDWIPHYEDGGYFNWAIEWKETGRVIGGITVVRLEEAIGEAEIGYNLGRAFWGKGIMPEALRAVIDYLFDTAGVNRICAGHDVNNPKSGRVMIKAGMKPEGIRRGGGINNQGICDVACYALLRSDRTAKPVREKAQVTVRFAREEELDRVNELRRQVNDLHVAGKPEVFKPGFCEELRNFIHVIWEDPQKEIVVAEADGTVCGFAVLNHIVRPENPFMYERDFLDSDEFCVDENFRRRGVAGTMIRFIRDWAGKQGIARVELNMWEFNRSALAFYETAGFTTYRRYMEIHL</sequence>
<dbReference type="InterPro" id="IPR000182">
    <property type="entry name" value="GNAT_dom"/>
</dbReference>
<feature type="domain" description="N-acetyltransferase" evidence="1">
    <location>
        <begin position="14"/>
        <end position="181"/>
    </location>
</feature>
<feature type="domain" description="N-acetyltransferase" evidence="1">
    <location>
        <begin position="193"/>
        <end position="347"/>
    </location>
</feature>
<dbReference type="SUPFAM" id="SSF55729">
    <property type="entry name" value="Acyl-CoA N-acyltransferases (Nat)"/>
    <property type="match status" value="2"/>
</dbReference>
<dbReference type="AlphaFoldDB" id="W0FLM7"/>
<protein>
    <submittedName>
        <fullName evidence="2">GCN5-related N-acetyltransferase</fullName>
    </submittedName>
</protein>
<proteinExistence type="predicted"/>
<dbReference type="GO" id="GO:0016747">
    <property type="term" value="F:acyltransferase activity, transferring groups other than amino-acyl groups"/>
    <property type="evidence" value="ECO:0007669"/>
    <property type="project" value="InterPro"/>
</dbReference>
<dbReference type="InterPro" id="IPR016181">
    <property type="entry name" value="Acyl_CoA_acyltransferase"/>
</dbReference>
<evidence type="ECO:0000259" key="1">
    <source>
        <dbReference type="PROSITE" id="PS51186"/>
    </source>
</evidence>
<reference evidence="2" key="1">
    <citation type="journal article" date="2013" name="PLoS ONE">
        <title>Metagenomic insights into the carbohydrate-active enzymes carried by the microorganisms adhering to solid digesta in the rumen of cows.</title>
        <authorList>
            <person name="Wang L."/>
            <person name="Hatem A."/>
            <person name="Catalyurek U.V."/>
            <person name="Morrison M."/>
            <person name="Yu Z."/>
        </authorList>
    </citation>
    <scope>NUCLEOTIDE SEQUENCE</scope>
</reference>
<name>W0FLM7_9BACT</name>
<dbReference type="PANTHER" id="PTHR43792:SF1">
    <property type="entry name" value="N-ACETYLTRANSFERASE DOMAIN-CONTAINING PROTEIN"/>
    <property type="match status" value="1"/>
</dbReference>